<dbReference type="GO" id="GO:0005524">
    <property type="term" value="F:ATP binding"/>
    <property type="evidence" value="ECO:0007669"/>
    <property type="project" value="UniProtKB-KW"/>
</dbReference>
<name>A0A6A6JQ67_WESOR</name>
<dbReference type="PANTHER" id="PTHR11088:SF89">
    <property type="entry name" value="TRNA DIMETHYLALLYLTRANSFERASE"/>
    <property type="match status" value="1"/>
</dbReference>
<dbReference type="Gene3D" id="1.10.20.140">
    <property type="match status" value="1"/>
</dbReference>
<dbReference type="RefSeq" id="XP_033656221.1">
    <property type="nucleotide sequence ID" value="XM_033799609.1"/>
</dbReference>
<dbReference type="SUPFAM" id="SSF52540">
    <property type="entry name" value="P-loop containing nucleoside triphosphate hydrolases"/>
    <property type="match status" value="1"/>
</dbReference>
<dbReference type="Gene3D" id="3.30.160.60">
    <property type="entry name" value="Classic Zinc Finger"/>
    <property type="match status" value="1"/>
</dbReference>
<keyword evidence="4" id="KW-0067">ATP-binding</keyword>
<keyword evidence="3" id="KW-0547">Nucleotide-binding</keyword>
<dbReference type="Proteomes" id="UP000800097">
    <property type="component" value="Unassembled WGS sequence"/>
</dbReference>
<feature type="region of interest" description="Disordered" evidence="5">
    <location>
        <begin position="144"/>
        <end position="163"/>
    </location>
</feature>
<proteinExistence type="inferred from homology"/>
<evidence type="ECO:0000256" key="4">
    <source>
        <dbReference type="ARBA" id="ARBA00022840"/>
    </source>
</evidence>
<dbReference type="Gene3D" id="3.40.50.300">
    <property type="entry name" value="P-loop containing nucleotide triphosphate hydrolases"/>
    <property type="match status" value="1"/>
</dbReference>
<organism evidence="6 7">
    <name type="scientific">Westerdykella ornata</name>
    <dbReference type="NCBI Taxonomy" id="318751"/>
    <lineage>
        <taxon>Eukaryota</taxon>
        <taxon>Fungi</taxon>
        <taxon>Dikarya</taxon>
        <taxon>Ascomycota</taxon>
        <taxon>Pezizomycotina</taxon>
        <taxon>Dothideomycetes</taxon>
        <taxon>Pleosporomycetidae</taxon>
        <taxon>Pleosporales</taxon>
        <taxon>Sporormiaceae</taxon>
        <taxon>Westerdykella</taxon>
    </lineage>
</organism>
<evidence type="ECO:0000256" key="5">
    <source>
        <dbReference type="SAM" id="MobiDB-lite"/>
    </source>
</evidence>
<dbReference type="EMBL" id="ML986487">
    <property type="protein sequence ID" value="KAF2278682.1"/>
    <property type="molecule type" value="Genomic_DNA"/>
</dbReference>
<evidence type="ECO:0000313" key="7">
    <source>
        <dbReference type="Proteomes" id="UP000800097"/>
    </source>
</evidence>
<dbReference type="GO" id="GO:0052381">
    <property type="term" value="F:tRNA dimethylallyltransferase activity"/>
    <property type="evidence" value="ECO:0007669"/>
    <property type="project" value="TreeGrafter"/>
</dbReference>
<evidence type="ECO:0000256" key="2">
    <source>
        <dbReference type="ARBA" id="ARBA00022679"/>
    </source>
</evidence>
<gene>
    <name evidence="6" type="ORF">EI97DRAFT_440215</name>
</gene>
<comment type="similarity">
    <text evidence="1">Belongs to the IPP transferase family.</text>
</comment>
<evidence type="ECO:0000256" key="1">
    <source>
        <dbReference type="ARBA" id="ARBA00005842"/>
    </source>
</evidence>
<dbReference type="GeneID" id="54552784"/>
<keyword evidence="7" id="KW-1185">Reference proteome</keyword>
<accession>A0A6A6JQ67</accession>
<dbReference type="GO" id="GO:0005739">
    <property type="term" value="C:mitochondrion"/>
    <property type="evidence" value="ECO:0007669"/>
    <property type="project" value="TreeGrafter"/>
</dbReference>
<dbReference type="InterPro" id="IPR039657">
    <property type="entry name" value="Dimethylallyltransferase"/>
</dbReference>
<dbReference type="AlphaFoldDB" id="A0A6A6JQ67"/>
<evidence type="ECO:0000313" key="6">
    <source>
        <dbReference type="EMBL" id="KAF2278682.1"/>
    </source>
</evidence>
<reference evidence="6" key="1">
    <citation type="journal article" date="2020" name="Stud. Mycol.">
        <title>101 Dothideomycetes genomes: a test case for predicting lifestyles and emergence of pathogens.</title>
        <authorList>
            <person name="Haridas S."/>
            <person name="Albert R."/>
            <person name="Binder M."/>
            <person name="Bloem J."/>
            <person name="Labutti K."/>
            <person name="Salamov A."/>
            <person name="Andreopoulos B."/>
            <person name="Baker S."/>
            <person name="Barry K."/>
            <person name="Bills G."/>
            <person name="Bluhm B."/>
            <person name="Cannon C."/>
            <person name="Castanera R."/>
            <person name="Culley D."/>
            <person name="Daum C."/>
            <person name="Ezra D."/>
            <person name="Gonzalez J."/>
            <person name="Henrissat B."/>
            <person name="Kuo A."/>
            <person name="Liang C."/>
            <person name="Lipzen A."/>
            <person name="Lutzoni F."/>
            <person name="Magnuson J."/>
            <person name="Mondo S."/>
            <person name="Nolan M."/>
            <person name="Ohm R."/>
            <person name="Pangilinan J."/>
            <person name="Park H.-J."/>
            <person name="Ramirez L."/>
            <person name="Alfaro M."/>
            <person name="Sun H."/>
            <person name="Tritt A."/>
            <person name="Yoshinaga Y."/>
            <person name="Zwiers L.-H."/>
            <person name="Turgeon B."/>
            <person name="Goodwin S."/>
            <person name="Spatafora J."/>
            <person name="Crous P."/>
            <person name="Grigoriev I."/>
        </authorList>
    </citation>
    <scope>NUCLEOTIDE SEQUENCE</scope>
    <source>
        <strain evidence="6">CBS 379.55</strain>
    </source>
</reference>
<dbReference type="OrthoDB" id="775260at2759"/>
<dbReference type="PANTHER" id="PTHR11088">
    <property type="entry name" value="TRNA DIMETHYLALLYLTRANSFERASE"/>
    <property type="match status" value="1"/>
</dbReference>
<evidence type="ECO:0000256" key="3">
    <source>
        <dbReference type="ARBA" id="ARBA00022741"/>
    </source>
</evidence>
<keyword evidence="2" id="KW-0808">Transferase</keyword>
<dbReference type="Pfam" id="PF01715">
    <property type="entry name" value="IPPT"/>
    <property type="match status" value="1"/>
</dbReference>
<protein>
    <submittedName>
        <fullName evidence="6">IPPT-domain-containing protein</fullName>
    </submittedName>
</protein>
<dbReference type="GO" id="GO:0006400">
    <property type="term" value="P:tRNA modification"/>
    <property type="evidence" value="ECO:0007669"/>
    <property type="project" value="TreeGrafter"/>
</dbReference>
<sequence>MQLYQGLPIITNKITQDEMKGVPHHLLGQIGLQEETWTVGRFVENALGVIKEIRSRGKLPILVGGTHYYTQSLLFEDALADQPTLEESSMSGGFPILNEPNEVILEKLREVDPIMADRWHANDRRKIQRSLEIYLKTGKPASQVYSEQRLNREPLSNPDDSEAMMNSSAPGIRFSTLLFWVHASKDVLNARLESRTVKMLERGLLKEVETLTEFRNDFEAKTGQAVDQTRGIWVSIGYKEFLGYQAALTTGKSEADLDKLRLAAIEKTQAATRQYAKRQLRWIRIKLLNALFQAGQRDRLFLLDGSDLSNWEETVWEPARDITKKFLGGEQLPVPTDLSPLASEMLIPKRDYDLSQRPDLWQRRVCETCGTIAVNENDWRLHINSRGHRRALGKVKKEEEKRGKSRSAQADLIDVLETYQKILSEDEPVT</sequence>
<dbReference type="InterPro" id="IPR027417">
    <property type="entry name" value="P-loop_NTPase"/>
</dbReference>